<keyword evidence="1" id="KW-1133">Transmembrane helix</keyword>
<sequence>MLPMVIMEAAGDVGGTVSAAITALGPQITPIIGVAIGVSLIPFAAKWIFRKAKSLVS</sequence>
<organism evidence="2">
    <name type="scientific">Propionibacterium phage Philemon</name>
    <dbReference type="NCBI Taxonomy" id="3141823"/>
    <lineage>
        <taxon>Viruses</taxon>
        <taxon>Monodnaviria</taxon>
        <taxon>Loebvirae</taxon>
        <taxon>Hofneiviricota</taxon>
        <taxon>Faserviricetes</taxon>
        <taxon>Tubulavirales</taxon>
        <taxon>Paulinoviridae</taxon>
        <taxon>Bifilivirus</taxon>
        <taxon>Bifilivirus philemonii</taxon>
    </lineage>
</organism>
<proteinExistence type="predicted"/>
<evidence type="ECO:0000256" key="1">
    <source>
        <dbReference type="SAM" id="Phobius"/>
    </source>
</evidence>
<protein>
    <submittedName>
        <fullName evidence="2">Capsid and scaffold protein</fullName>
    </submittedName>
</protein>
<reference evidence="2" key="1">
    <citation type="submission" date="2024-04" db="EMBL/GenBank/DDBJ databases">
        <authorList>
            <person name="Deptula P."/>
        </authorList>
    </citation>
    <scope>NUCLEOTIDE SEQUENCE</scope>
</reference>
<keyword evidence="1" id="KW-0472">Membrane</keyword>
<name>A0AAU6VZ28_9VIRU</name>
<accession>A0AAU6VZ28</accession>
<keyword evidence="1" id="KW-0812">Transmembrane</keyword>
<evidence type="ECO:0000313" key="2">
    <source>
        <dbReference type="EMBL" id="XAG93431.1"/>
    </source>
</evidence>
<dbReference type="EMBL" id="PP693361">
    <property type="protein sequence ID" value="XAG93431.1"/>
    <property type="molecule type" value="Genomic_DNA"/>
</dbReference>
<feature type="transmembrane region" description="Helical" evidence="1">
    <location>
        <begin position="28"/>
        <end position="49"/>
    </location>
</feature>